<dbReference type="GO" id="GO:0160107">
    <property type="term" value="F:tRNA (adenine(58)-N1)-methyltransferase activity"/>
    <property type="evidence" value="ECO:0007669"/>
    <property type="project" value="UniProtKB-EC"/>
</dbReference>
<feature type="region of interest" description="Disordered" evidence="7">
    <location>
        <begin position="463"/>
        <end position="491"/>
    </location>
</feature>
<evidence type="ECO:0000259" key="8">
    <source>
        <dbReference type="Pfam" id="PF08704"/>
    </source>
</evidence>
<evidence type="ECO:0000256" key="2">
    <source>
        <dbReference type="ARBA" id="ARBA00022603"/>
    </source>
</evidence>
<dbReference type="AlphaFoldDB" id="A0A6J0TRJ0"/>
<dbReference type="Pfam" id="PF08704">
    <property type="entry name" value="GCD14"/>
    <property type="match status" value="1"/>
</dbReference>
<dbReference type="GeneID" id="110078683"/>
<dbReference type="PANTHER" id="PTHR12133">
    <property type="entry name" value="TRNA (ADENINE(58)-N(1))-METHYLTRANSFERASE"/>
    <property type="match status" value="1"/>
</dbReference>
<evidence type="ECO:0000256" key="7">
    <source>
        <dbReference type="SAM" id="MobiDB-lite"/>
    </source>
</evidence>
<dbReference type="InterPro" id="IPR049470">
    <property type="entry name" value="TRM61_C"/>
</dbReference>
<reference evidence="10" key="1">
    <citation type="submission" date="2025-05" db="UniProtKB">
        <authorList>
            <consortium name="RefSeq"/>
        </authorList>
    </citation>
    <scope>NUCLEOTIDE SEQUENCE [LARGE SCALE GENOMIC DNA]</scope>
</reference>
<dbReference type="InterPro" id="IPR029063">
    <property type="entry name" value="SAM-dependent_MTases_sf"/>
</dbReference>
<accession>A0A6J0TRJ0</accession>
<name>A0A6J0TRJ0_9SAUR</name>
<keyword evidence="3" id="KW-0808">Transferase</keyword>
<keyword evidence="4" id="KW-0949">S-adenosyl-L-methionine</keyword>
<dbReference type="EC" id="2.1.1.220" evidence="1"/>
<evidence type="ECO:0000256" key="4">
    <source>
        <dbReference type="ARBA" id="ARBA00022691"/>
    </source>
</evidence>
<evidence type="ECO:0000259" key="9">
    <source>
        <dbReference type="Pfam" id="PF21985"/>
    </source>
</evidence>
<organism evidence="10 11">
    <name type="scientific">Pogona vitticeps</name>
    <name type="common">central bearded dragon</name>
    <dbReference type="NCBI Taxonomy" id="103695"/>
    <lineage>
        <taxon>Eukaryota</taxon>
        <taxon>Metazoa</taxon>
        <taxon>Chordata</taxon>
        <taxon>Craniata</taxon>
        <taxon>Vertebrata</taxon>
        <taxon>Euteleostomi</taxon>
        <taxon>Lepidosauria</taxon>
        <taxon>Squamata</taxon>
        <taxon>Bifurcata</taxon>
        <taxon>Unidentata</taxon>
        <taxon>Episquamata</taxon>
        <taxon>Toxicofera</taxon>
        <taxon>Iguania</taxon>
        <taxon>Acrodonta</taxon>
        <taxon>Agamidae</taxon>
        <taxon>Amphibolurinae</taxon>
        <taxon>Pogona</taxon>
    </lineage>
</organism>
<dbReference type="CDD" id="cd02440">
    <property type="entry name" value="AdoMet_MTases"/>
    <property type="match status" value="1"/>
</dbReference>
<feature type="domain" description="TR61B FKBP-like" evidence="9">
    <location>
        <begin position="208"/>
        <end position="262"/>
    </location>
</feature>
<dbReference type="GO" id="GO:0030488">
    <property type="term" value="P:tRNA methylation"/>
    <property type="evidence" value="ECO:0007669"/>
    <property type="project" value="InterPro"/>
</dbReference>
<comment type="catalytic activity">
    <reaction evidence="6">
        <text>an adenosine in mRNA + S-adenosyl-L-methionine = an N(1)-methyladenosine in mRNA + S-adenosyl-L-homocysteine + H(+)</text>
        <dbReference type="Rhea" id="RHEA:55392"/>
        <dbReference type="Rhea" id="RHEA-COMP:12414"/>
        <dbReference type="Rhea" id="RHEA-COMP:12415"/>
        <dbReference type="ChEBI" id="CHEBI:15378"/>
        <dbReference type="ChEBI" id="CHEBI:57856"/>
        <dbReference type="ChEBI" id="CHEBI:59789"/>
        <dbReference type="ChEBI" id="CHEBI:74411"/>
        <dbReference type="ChEBI" id="CHEBI:74491"/>
    </reaction>
</comment>
<keyword evidence="5" id="KW-0819">tRNA processing</keyword>
<dbReference type="Gene3D" id="3.40.50.150">
    <property type="entry name" value="Vaccinia Virus protein VP39"/>
    <property type="match status" value="1"/>
</dbReference>
<keyword evidence="2" id="KW-0489">Methyltransferase</keyword>
<feature type="region of interest" description="Disordered" evidence="7">
    <location>
        <begin position="149"/>
        <end position="177"/>
    </location>
</feature>
<evidence type="ECO:0000256" key="5">
    <source>
        <dbReference type="ARBA" id="ARBA00022694"/>
    </source>
</evidence>
<protein>
    <recommendedName>
        <fullName evidence="1">tRNA (adenine(58)-N(1))-methyltransferase</fullName>
        <ecNumber evidence="1">2.1.1.220</ecNumber>
    </recommendedName>
</protein>
<reference evidence="11" key="2">
    <citation type="submission" date="2025-08" db="UniProtKB">
        <authorList>
            <consortium name="RefSeq"/>
        </authorList>
    </citation>
    <scope>IDENTIFICATION</scope>
</reference>
<feature type="compositionally biased region" description="Polar residues" evidence="7">
    <location>
        <begin position="467"/>
        <end position="478"/>
    </location>
</feature>
<proteinExistence type="predicted"/>
<evidence type="ECO:0000256" key="3">
    <source>
        <dbReference type="ARBA" id="ARBA00022679"/>
    </source>
</evidence>
<feature type="compositionally biased region" description="Acidic residues" evidence="7">
    <location>
        <begin position="482"/>
        <end position="491"/>
    </location>
</feature>
<dbReference type="SUPFAM" id="SSF53335">
    <property type="entry name" value="S-adenosyl-L-methionine-dependent methyltransferases"/>
    <property type="match status" value="1"/>
</dbReference>
<keyword evidence="10" id="KW-1185">Reference proteome</keyword>
<dbReference type="PROSITE" id="PS51620">
    <property type="entry name" value="SAM_TRM61"/>
    <property type="match status" value="1"/>
</dbReference>
<dbReference type="CTD" id="55006"/>
<gene>
    <name evidence="11" type="primary">TRMT61B</name>
</gene>
<dbReference type="GO" id="GO:0005739">
    <property type="term" value="C:mitochondrion"/>
    <property type="evidence" value="ECO:0007669"/>
    <property type="project" value="TreeGrafter"/>
</dbReference>
<dbReference type="InterPro" id="IPR014816">
    <property type="entry name" value="tRNA_MeTrfase_Gcd14"/>
</dbReference>
<dbReference type="InterPro" id="IPR054151">
    <property type="entry name" value="TR61B_FKBP-like"/>
</dbReference>
<evidence type="ECO:0000313" key="11">
    <source>
        <dbReference type="RefSeq" id="XP_020648749.2"/>
    </source>
</evidence>
<dbReference type="OrthoDB" id="5585464at2759"/>
<feature type="domain" description="tRNA (adenine(58)-N(1))-methyltransferase catalytic subunit TRM61 C-terminal" evidence="8">
    <location>
        <begin position="280"/>
        <end position="519"/>
    </location>
</feature>
<dbReference type="InParanoid" id="A0A6J0TRJ0"/>
<feature type="region of interest" description="Disordered" evidence="7">
    <location>
        <begin position="45"/>
        <end position="112"/>
    </location>
</feature>
<dbReference type="PANTHER" id="PTHR12133:SF1">
    <property type="entry name" value="TRNA (ADENINE(58)-N(1))-METHYLTRANSFERASE, MITOCHONDRIAL"/>
    <property type="match status" value="1"/>
</dbReference>
<feature type="compositionally biased region" description="Basic and acidic residues" evidence="7">
    <location>
        <begin position="95"/>
        <end position="106"/>
    </location>
</feature>
<dbReference type="Proteomes" id="UP001652642">
    <property type="component" value="Chromosome 1"/>
</dbReference>
<evidence type="ECO:0000313" key="10">
    <source>
        <dbReference type="Proteomes" id="UP001652642"/>
    </source>
</evidence>
<dbReference type="Gene3D" id="3.10.330.20">
    <property type="match status" value="1"/>
</dbReference>
<sequence length="537" mass="60083">MLQGWRRWAGLQGWRQGWAAIRRAAKETPLVPGSGRSKISLGAAVAGNRRWHRHHDDRQGRPCPGRSDPALPAAGGPHDFQHRRFSSSAGDEDGRDNPKEKADDVAPRPLELGRLMGRKRAWERSLSPLERLSRMVPEEFHSPEVRALRNTEAQESQEEDEKEAYRTGDGSFPASPRFLSQTETQLGQVSGSEEVPAGPSSKNFPFQVGDLILAEIWRKHNIKFKKLCKLTNSGTLQSPWGVINFADIKGKFPGEMLQTSTGALILIRRPSLEEFVLLMKRGPAITYPKDISAMLLLMDISQGDIVLEAGSGSGAMTLFLSRAVGPQGHVRSYEVRKDHHKLAMKNYQTWRNAWKIGHTVKWPHNVNFIDKDIVTAAEELKTIVFDVVFLDMVNPLKALPTIFPSLKQGGVCTVYFANVTQVVELLEAIRTKQLAFFCEKVLEATHRDWLILPATWKHGGIFKGKESQQNTDNSSACHSESDETAMEEQDDESFISDSAKVHYIAKPHPWQIGHTGFLVKLRKFNPADPRPDPNGAC</sequence>
<dbReference type="KEGG" id="pvt:110078683"/>
<dbReference type="RefSeq" id="XP_020648749.2">
    <property type="nucleotide sequence ID" value="XM_020793090.2"/>
</dbReference>
<dbReference type="Pfam" id="PF21985">
    <property type="entry name" value="TR61B_FKBP-like"/>
    <property type="match status" value="1"/>
</dbReference>
<dbReference type="SMR" id="A0A6J0TRJ0"/>
<dbReference type="GO" id="GO:0031515">
    <property type="term" value="C:tRNA (m1A) methyltransferase complex"/>
    <property type="evidence" value="ECO:0007669"/>
    <property type="project" value="InterPro"/>
</dbReference>
<evidence type="ECO:0000256" key="1">
    <source>
        <dbReference type="ARBA" id="ARBA00012796"/>
    </source>
</evidence>
<evidence type="ECO:0000256" key="6">
    <source>
        <dbReference type="ARBA" id="ARBA00048481"/>
    </source>
</evidence>